<sequence length="129" mass="15403">MRHYEIVLMINPDKSEKISQIIEYYSNLIITKKGVIHRLEDWGQRVLSYPIKKLEKAHYILMNIEVSVEFLKYLENNFKFNISIIRYLILLCSEAFKKMSPILQIQENSKKELVSSKNNRRKNIKKVLS</sequence>
<dbReference type="Pfam" id="PF01250">
    <property type="entry name" value="Ribosomal_S6"/>
    <property type="match status" value="1"/>
</dbReference>
<keyword evidence="2 6" id="KW-0689">Ribosomal protein</keyword>
<keyword evidence="6" id="KW-0699">rRNA-binding</keyword>
<evidence type="ECO:0000313" key="7">
    <source>
        <dbReference type="EMBL" id="VFP88792.1"/>
    </source>
</evidence>
<name>A0A803FUJ8_9GAMM</name>
<evidence type="ECO:0000256" key="5">
    <source>
        <dbReference type="ARBA" id="ARBA00035294"/>
    </source>
</evidence>
<evidence type="ECO:0000256" key="4">
    <source>
        <dbReference type="ARBA" id="ARBA00035104"/>
    </source>
</evidence>
<dbReference type="CDD" id="cd00473">
    <property type="entry name" value="bS6"/>
    <property type="match status" value="1"/>
</dbReference>
<dbReference type="NCBIfam" id="TIGR00166">
    <property type="entry name" value="S6"/>
    <property type="match status" value="1"/>
</dbReference>
<dbReference type="InterPro" id="IPR014717">
    <property type="entry name" value="Transl_elong_EF1B/ribsomal_bS6"/>
</dbReference>
<proteinExistence type="inferred from homology"/>
<dbReference type="InterPro" id="IPR035980">
    <property type="entry name" value="Ribosomal_bS6_sf"/>
</dbReference>
<accession>A0A803FUJ8</accession>
<dbReference type="GO" id="GO:0005737">
    <property type="term" value="C:cytoplasm"/>
    <property type="evidence" value="ECO:0007669"/>
    <property type="project" value="UniProtKB-ARBA"/>
</dbReference>
<evidence type="ECO:0000256" key="2">
    <source>
        <dbReference type="ARBA" id="ARBA00022980"/>
    </source>
</evidence>
<evidence type="ECO:0000313" key="8">
    <source>
        <dbReference type="Proteomes" id="UP000294455"/>
    </source>
</evidence>
<dbReference type="HAMAP" id="MF_00360">
    <property type="entry name" value="Ribosomal_bS6"/>
    <property type="match status" value="1"/>
</dbReference>
<evidence type="ECO:0000256" key="3">
    <source>
        <dbReference type="ARBA" id="ARBA00023274"/>
    </source>
</evidence>
<evidence type="ECO:0000256" key="6">
    <source>
        <dbReference type="HAMAP-Rule" id="MF_00360"/>
    </source>
</evidence>
<dbReference type="GO" id="GO:0006412">
    <property type="term" value="P:translation"/>
    <property type="evidence" value="ECO:0007669"/>
    <property type="project" value="UniProtKB-UniRule"/>
</dbReference>
<dbReference type="Proteomes" id="UP000294455">
    <property type="component" value="Chromosome"/>
</dbReference>
<comment type="function">
    <text evidence="4 6">Binds together with bS18 to 16S ribosomal RNA.</text>
</comment>
<keyword evidence="6" id="KW-0694">RNA-binding</keyword>
<dbReference type="GO" id="GO:0003735">
    <property type="term" value="F:structural constituent of ribosome"/>
    <property type="evidence" value="ECO:0007669"/>
    <property type="project" value="InterPro"/>
</dbReference>
<evidence type="ECO:0000256" key="1">
    <source>
        <dbReference type="ARBA" id="ARBA00009512"/>
    </source>
</evidence>
<dbReference type="SUPFAM" id="SSF54995">
    <property type="entry name" value="Ribosomal protein S6"/>
    <property type="match status" value="1"/>
</dbReference>
<organism evidence="7 8">
    <name type="scientific">Buchnera aphidicola</name>
    <name type="common">Cinara piceae</name>
    <dbReference type="NCBI Taxonomy" id="1660043"/>
    <lineage>
        <taxon>Bacteria</taxon>
        <taxon>Pseudomonadati</taxon>
        <taxon>Pseudomonadota</taxon>
        <taxon>Gammaproteobacteria</taxon>
        <taxon>Enterobacterales</taxon>
        <taxon>Erwiniaceae</taxon>
        <taxon>Buchnera</taxon>
    </lineage>
</organism>
<reference evidence="7 8" key="1">
    <citation type="submission" date="2019-02" db="EMBL/GenBank/DDBJ databases">
        <authorList>
            <person name="Manzano-Marin A."/>
            <person name="Manzano-Marin A."/>
        </authorList>
    </citation>
    <scope>NUCLEOTIDE SEQUENCE [LARGE SCALE GENOMIC DNA]</scope>
    <source>
        <strain evidence="7 8">BuCipiceae</strain>
    </source>
</reference>
<dbReference type="InterPro" id="IPR020814">
    <property type="entry name" value="Ribosomal_S6_plastid/chlpt"/>
</dbReference>
<dbReference type="GO" id="GO:0015935">
    <property type="term" value="C:small ribosomal subunit"/>
    <property type="evidence" value="ECO:0007669"/>
    <property type="project" value="TreeGrafter"/>
</dbReference>
<dbReference type="GO" id="GO:0070181">
    <property type="term" value="F:small ribosomal subunit rRNA binding"/>
    <property type="evidence" value="ECO:0007669"/>
    <property type="project" value="TreeGrafter"/>
</dbReference>
<dbReference type="AlphaFoldDB" id="A0A803FUJ8"/>
<gene>
    <name evidence="6 7" type="primary">rpsF</name>
    <name evidence="7" type="ORF">BUCIPICE3303_381</name>
</gene>
<dbReference type="EMBL" id="LR217739">
    <property type="protein sequence ID" value="VFP88792.1"/>
    <property type="molecule type" value="Genomic_DNA"/>
</dbReference>
<dbReference type="RefSeq" id="WP_154049417.1">
    <property type="nucleotide sequence ID" value="NZ_LR217739.1"/>
</dbReference>
<comment type="similarity">
    <text evidence="1 6">Belongs to the bacterial ribosomal protein bS6 family.</text>
</comment>
<protein>
    <recommendedName>
        <fullName evidence="5 6">Small ribosomal subunit protein bS6</fullName>
    </recommendedName>
</protein>
<dbReference type="Gene3D" id="3.30.70.60">
    <property type="match status" value="1"/>
</dbReference>
<dbReference type="InterPro" id="IPR000529">
    <property type="entry name" value="Ribosomal_bS6"/>
</dbReference>
<keyword evidence="3 6" id="KW-0687">Ribonucleoprotein</keyword>
<dbReference type="PANTHER" id="PTHR21011">
    <property type="entry name" value="MITOCHONDRIAL 28S RIBOSOMAL PROTEIN S6"/>
    <property type="match status" value="1"/>
</dbReference>
<dbReference type="PANTHER" id="PTHR21011:SF1">
    <property type="entry name" value="SMALL RIBOSOMAL SUBUNIT PROTEIN BS6M"/>
    <property type="match status" value="1"/>
</dbReference>
<dbReference type="OrthoDB" id="9812702at2"/>